<feature type="transmembrane region" description="Helical" evidence="4">
    <location>
        <begin position="827"/>
        <end position="848"/>
    </location>
</feature>
<dbReference type="InterPro" id="IPR008979">
    <property type="entry name" value="Galactose-bd-like_sf"/>
</dbReference>
<evidence type="ECO:0000256" key="5">
    <source>
        <dbReference type="SAM" id="SignalP"/>
    </source>
</evidence>
<evidence type="ECO:0000256" key="1">
    <source>
        <dbReference type="ARBA" id="ARBA00007401"/>
    </source>
</evidence>
<dbReference type="Pfam" id="PF00703">
    <property type="entry name" value="Glyco_hydro_2"/>
    <property type="match status" value="1"/>
</dbReference>
<dbReference type="PANTHER" id="PTHR42732:SF1">
    <property type="entry name" value="BETA-MANNOSIDASE"/>
    <property type="match status" value="1"/>
</dbReference>
<evidence type="ECO:0008006" key="10">
    <source>
        <dbReference type="Google" id="ProtNLM"/>
    </source>
</evidence>
<dbReference type="InterPro" id="IPR051913">
    <property type="entry name" value="GH2_Domain-Containing"/>
</dbReference>
<gene>
    <name evidence="8" type="ORF">BGO89_00215</name>
</gene>
<dbReference type="Gene3D" id="2.60.120.260">
    <property type="entry name" value="Galactose-binding domain-like"/>
    <property type="match status" value="1"/>
</dbReference>
<evidence type="ECO:0000313" key="9">
    <source>
        <dbReference type="Proteomes" id="UP000184233"/>
    </source>
</evidence>
<dbReference type="Pfam" id="PF02836">
    <property type="entry name" value="Glyco_hydro_2_C"/>
    <property type="match status" value="1"/>
</dbReference>
<comment type="caution">
    <text evidence="8">The sequence shown here is derived from an EMBL/GenBank/DDBJ whole genome shotgun (WGS) entry which is preliminary data.</text>
</comment>
<dbReference type="Proteomes" id="UP000184233">
    <property type="component" value="Unassembled WGS sequence"/>
</dbReference>
<feature type="signal peptide" evidence="5">
    <location>
        <begin position="1"/>
        <end position="23"/>
    </location>
</feature>
<feature type="transmembrane region" description="Helical" evidence="4">
    <location>
        <begin position="731"/>
        <end position="756"/>
    </location>
</feature>
<feature type="domain" description="Glycoside hydrolase family 2 catalytic" evidence="7">
    <location>
        <begin position="321"/>
        <end position="566"/>
    </location>
</feature>
<feature type="transmembrane region" description="Helical" evidence="4">
    <location>
        <begin position="677"/>
        <end position="699"/>
    </location>
</feature>
<dbReference type="EMBL" id="MKVH01000017">
    <property type="protein sequence ID" value="OJX58668.1"/>
    <property type="molecule type" value="Genomic_DNA"/>
</dbReference>
<dbReference type="PANTHER" id="PTHR42732">
    <property type="entry name" value="BETA-GALACTOSIDASE"/>
    <property type="match status" value="1"/>
</dbReference>
<evidence type="ECO:0000256" key="4">
    <source>
        <dbReference type="SAM" id="Phobius"/>
    </source>
</evidence>
<evidence type="ECO:0000256" key="3">
    <source>
        <dbReference type="ARBA" id="ARBA00023295"/>
    </source>
</evidence>
<dbReference type="InterPro" id="IPR013783">
    <property type="entry name" value="Ig-like_fold"/>
</dbReference>
<dbReference type="SUPFAM" id="SSF51445">
    <property type="entry name" value="(Trans)glycosidases"/>
    <property type="match status" value="1"/>
</dbReference>
<dbReference type="InterPro" id="IPR006103">
    <property type="entry name" value="Glyco_hydro_2_cat"/>
</dbReference>
<sequence length="867" mass="94842">MTRATILLCAALFLAGAVLPLHSADHNVYQRLGTAQVQALIPAPKRTVIDLSGPWQREINGSAAGTAQIPSSEELANRIVYKRSVRIEGSTLQNHSWQLQFFGVSDEVELRINGRFVLRYPGGLIPFTARIPERILTSGTNTIELAVSPAGEKTQLIDAFGRSSKKMTMGIVREVFLVGTPHVWTNDVKTTVSIASNRSSASVAVSATVFGGNVDRLINRDGSGDALANDKVPVTVEAILTAPNGSVVATSGATTVVTERARQTTTSFQLGLQSPILWSTANPALYTVTIRVAHNGSVIDEFSHPVGIRSVRITTLERGRGMQLNDSNIIISGVEYVEEYPNLGPSMSWRQMEQDVAMMKTLGINVVRFRHGSPHPYFLHLCDKYGLMVFAELPAADIPEGLLEHEEVTARLRNAAERLVSYADSHPAVIAYGVSDGIGEGTATAAAFHGQLVKTLRAGGSKLLYKVVTAGCLPKVSEGGFDIIMARFTTVDERARLQSLLQGLQRTVRTAAILTNFGAVVSPANMNGFSDPLSNEAQAVSLRDCYKTSISSGMAGCIVWSFNDYTLEKPTMLVDHYDAYTCTSGLVDVWRQPRVSYSMLKSLVNDEKEPLLQARDYSPDTPLVFIVTGIVLALVLTFLVNRSRRFREYVLRAVLRPYNFYADIRDQRILSTIQTTILGAVIASCLGLVVASLVFFLRTDPDVEYLLHLLLPSNLAYGILRAIAWQPALSLFVCSAVVLLILLAIAVILRVGAMFVRGRIYYRDTLTIAVWSALPLVVLLPIGIALYKMLSTDAMSLWVPVIIGLIVCWFIFRMLRATAVVFDAPPLVVYGIGAFLILCTAGITFWMYSARYDLIDFLTFYVNVVSA</sequence>
<proteinExistence type="inferred from homology"/>
<evidence type="ECO:0000259" key="6">
    <source>
        <dbReference type="Pfam" id="PF00703"/>
    </source>
</evidence>
<keyword evidence="4" id="KW-0472">Membrane</keyword>
<dbReference type="SUPFAM" id="SSF49785">
    <property type="entry name" value="Galactose-binding domain-like"/>
    <property type="match status" value="1"/>
</dbReference>
<keyword evidence="2" id="KW-0378">Hydrolase</keyword>
<dbReference type="InterPro" id="IPR006102">
    <property type="entry name" value="Ig-like_GH2"/>
</dbReference>
<keyword evidence="4" id="KW-1133">Transmembrane helix</keyword>
<comment type="similarity">
    <text evidence="1">Belongs to the glycosyl hydrolase 2 family.</text>
</comment>
<dbReference type="SUPFAM" id="SSF49303">
    <property type="entry name" value="beta-Galactosidase/glucuronidase domain"/>
    <property type="match status" value="1"/>
</dbReference>
<dbReference type="Gene3D" id="2.60.40.10">
    <property type="entry name" value="Immunoglobulins"/>
    <property type="match status" value="1"/>
</dbReference>
<keyword evidence="4" id="KW-0812">Transmembrane</keyword>
<feature type="transmembrane region" description="Helical" evidence="4">
    <location>
        <begin position="768"/>
        <end position="787"/>
    </location>
</feature>
<dbReference type="InterPro" id="IPR017853">
    <property type="entry name" value="GH"/>
</dbReference>
<accession>A0A1M3L194</accession>
<dbReference type="AlphaFoldDB" id="A0A1M3L194"/>
<keyword evidence="3" id="KW-0326">Glycosidase</keyword>
<reference evidence="8 9" key="1">
    <citation type="submission" date="2016-09" db="EMBL/GenBank/DDBJ databases">
        <title>Genome-resolved meta-omics ties microbial dynamics to process performance in biotechnology for thiocyanate degradation.</title>
        <authorList>
            <person name="Kantor R.S."/>
            <person name="Huddy R.J."/>
            <person name="Iyer R."/>
            <person name="Thomas B.C."/>
            <person name="Brown C.T."/>
            <person name="Anantharaman K."/>
            <person name="Tringe S."/>
            <person name="Hettich R.L."/>
            <person name="Harrison S.T."/>
            <person name="Banfield J.F."/>
        </authorList>
    </citation>
    <scope>NUCLEOTIDE SEQUENCE [LARGE SCALE GENOMIC DNA]</scope>
    <source>
        <strain evidence="8">59-99</strain>
    </source>
</reference>
<evidence type="ECO:0000256" key="2">
    <source>
        <dbReference type="ARBA" id="ARBA00022801"/>
    </source>
</evidence>
<feature type="transmembrane region" description="Helical" evidence="4">
    <location>
        <begin position="794"/>
        <end position="815"/>
    </location>
</feature>
<dbReference type="STRING" id="1895771.BGO89_00215"/>
<feature type="chain" id="PRO_5012476987" description="Beta-galactosidase" evidence="5">
    <location>
        <begin position="24"/>
        <end position="867"/>
    </location>
</feature>
<dbReference type="InterPro" id="IPR036156">
    <property type="entry name" value="Beta-gal/glucu_dom_sf"/>
</dbReference>
<feature type="transmembrane region" description="Helical" evidence="4">
    <location>
        <begin position="623"/>
        <end position="640"/>
    </location>
</feature>
<dbReference type="GO" id="GO:0004553">
    <property type="term" value="F:hydrolase activity, hydrolyzing O-glycosyl compounds"/>
    <property type="evidence" value="ECO:0007669"/>
    <property type="project" value="InterPro"/>
</dbReference>
<name>A0A1M3L194_9BACT</name>
<evidence type="ECO:0000259" key="7">
    <source>
        <dbReference type="Pfam" id="PF02836"/>
    </source>
</evidence>
<dbReference type="GO" id="GO:0005975">
    <property type="term" value="P:carbohydrate metabolic process"/>
    <property type="evidence" value="ECO:0007669"/>
    <property type="project" value="InterPro"/>
</dbReference>
<keyword evidence="5" id="KW-0732">Signal</keyword>
<organism evidence="8 9">
    <name type="scientific">Candidatus Kapaibacterium thiocyanatum</name>
    <dbReference type="NCBI Taxonomy" id="1895771"/>
    <lineage>
        <taxon>Bacteria</taxon>
        <taxon>Pseudomonadati</taxon>
        <taxon>Candidatus Kapaibacteriota</taxon>
        <taxon>Candidatus Kapaibacteriia</taxon>
        <taxon>Candidatus Kapaibacteriales</taxon>
        <taxon>Candidatus Kapaibacteriaceae</taxon>
        <taxon>Candidatus Kapaibacterium</taxon>
    </lineage>
</organism>
<dbReference type="Gene3D" id="3.20.20.80">
    <property type="entry name" value="Glycosidases"/>
    <property type="match status" value="1"/>
</dbReference>
<protein>
    <recommendedName>
        <fullName evidence="10">Beta-galactosidase</fullName>
    </recommendedName>
</protein>
<evidence type="ECO:0000313" key="8">
    <source>
        <dbReference type="EMBL" id="OJX58668.1"/>
    </source>
</evidence>
<feature type="domain" description="Glycoside hydrolase family 2 immunoglobulin-like beta-sandwich" evidence="6">
    <location>
        <begin position="226"/>
        <end position="309"/>
    </location>
</feature>